<proteinExistence type="predicted"/>
<protein>
    <submittedName>
        <fullName evidence="1">Uncharacterized protein</fullName>
    </submittedName>
</protein>
<gene>
    <name evidence="1" type="ORF">NCTC10911_02445</name>
</gene>
<evidence type="ECO:0000313" key="1">
    <source>
        <dbReference type="EMBL" id="SUV65396.1"/>
    </source>
</evidence>
<evidence type="ECO:0000313" key="2">
    <source>
        <dbReference type="Proteomes" id="UP000255014"/>
    </source>
</evidence>
<sequence>MNARRCAGWPSAGGRAGGAYARLRQPQYGVSQ</sequence>
<accession>A0A381A4L9</accession>
<reference evidence="1 2" key="1">
    <citation type="submission" date="2018-06" db="EMBL/GenBank/DDBJ databases">
        <authorList>
            <consortium name="Pathogen Informatics"/>
            <person name="Doyle S."/>
        </authorList>
    </citation>
    <scope>NUCLEOTIDE SEQUENCE [LARGE SCALE GENOMIC DNA]</scope>
    <source>
        <strain evidence="1 2">NCTC10911</strain>
    </source>
</reference>
<dbReference type="Proteomes" id="UP000255014">
    <property type="component" value="Unassembled WGS sequence"/>
</dbReference>
<dbReference type="AlphaFoldDB" id="A0A381A4L9"/>
<name>A0A381A4L9_BORPT</name>
<dbReference type="EMBL" id="UFTT01000002">
    <property type="protein sequence ID" value="SUV65396.1"/>
    <property type="molecule type" value="Genomic_DNA"/>
</dbReference>
<organism evidence="1 2">
    <name type="scientific">Bordetella pertussis</name>
    <dbReference type="NCBI Taxonomy" id="520"/>
    <lineage>
        <taxon>Bacteria</taxon>
        <taxon>Pseudomonadati</taxon>
        <taxon>Pseudomonadota</taxon>
        <taxon>Betaproteobacteria</taxon>
        <taxon>Burkholderiales</taxon>
        <taxon>Alcaligenaceae</taxon>
        <taxon>Bordetella</taxon>
    </lineage>
</organism>